<evidence type="ECO:0000313" key="2">
    <source>
        <dbReference type="EMBL" id="USY17396.1"/>
    </source>
</evidence>
<name>A0ABY5D2Q1_9ACTN</name>
<reference evidence="2" key="1">
    <citation type="submission" date="2022-06" db="EMBL/GenBank/DDBJ databases">
        <authorList>
            <person name="Ping M."/>
        </authorList>
    </citation>
    <scope>NUCLEOTIDE SEQUENCE</scope>
    <source>
        <strain evidence="2">JCM11759T</strain>
    </source>
</reference>
<feature type="region of interest" description="Disordered" evidence="1">
    <location>
        <begin position="31"/>
        <end position="53"/>
    </location>
</feature>
<evidence type="ECO:0000256" key="1">
    <source>
        <dbReference type="SAM" id="MobiDB-lite"/>
    </source>
</evidence>
<gene>
    <name evidence="2" type="ORF">NE857_18815</name>
</gene>
<evidence type="ECO:0000313" key="3">
    <source>
        <dbReference type="Proteomes" id="UP001055940"/>
    </source>
</evidence>
<dbReference type="RefSeq" id="WP_254416969.1">
    <property type="nucleotide sequence ID" value="NZ_BAAAJB010000069.1"/>
</dbReference>
<feature type="compositionally biased region" description="Basic and acidic residues" evidence="1">
    <location>
        <begin position="31"/>
        <end position="46"/>
    </location>
</feature>
<keyword evidence="3" id="KW-1185">Reference proteome</keyword>
<dbReference type="EMBL" id="CP099837">
    <property type="protein sequence ID" value="USY17396.1"/>
    <property type="molecule type" value="Genomic_DNA"/>
</dbReference>
<accession>A0ABY5D2Q1</accession>
<dbReference type="Proteomes" id="UP001055940">
    <property type="component" value="Chromosome"/>
</dbReference>
<organism evidence="2 3">
    <name type="scientific">Nocardiopsis exhalans</name>
    <dbReference type="NCBI Taxonomy" id="163604"/>
    <lineage>
        <taxon>Bacteria</taxon>
        <taxon>Bacillati</taxon>
        <taxon>Actinomycetota</taxon>
        <taxon>Actinomycetes</taxon>
        <taxon>Streptosporangiales</taxon>
        <taxon>Nocardiopsidaceae</taxon>
        <taxon>Nocardiopsis</taxon>
    </lineage>
</organism>
<proteinExistence type="predicted"/>
<protein>
    <submittedName>
        <fullName evidence="2">Uncharacterized protein</fullName>
    </submittedName>
</protein>
<sequence>MDLLPGGVEEILGARPSAEEHARRILRAVGLERETGVQGETAKEGPENAPLHS</sequence>